<feature type="region of interest" description="Disordered" evidence="1">
    <location>
        <begin position="153"/>
        <end position="313"/>
    </location>
</feature>
<dbReference type="EMBL" id="JARKIE010000054">
    <property type="protein sequence ID" value="KAJ7692162.1"/>
    <property type="molecule type" value="Genomic_DNA"/>
</dbReference>
<feature type="compositionally biased region" description="Polar residues" evidence="1">
    <location>
        <begin position="252"/>
        <end position="265"/>
    </location>
</feature>
<feature type="region of interest" description="Disordered" evidence="1">
    <location>
        <begin position="85"/>
        <end position="117"/>
    </location>
</feature>
<reference evidence="3" key="1">
    <citation type="submission" date="2023-03" db="EMBL/GenBank/DDBJ databases">
        <title>Massive genome expansion in bonnet fungi (Mycena s.s.) driven by repeated elements and novel gene families across ecological guilds.</title>
        <authorList>
            <consortium name="Lawrence Berkeley National Laboratory"/>
            <person name="Harder C.B."/>
            <person name="Miyauchi S."/>
            <person name="Viragh M."/>
            <person name="Kuo A."/>
            <person name="Thoen E."/>
            <person name="Andreopoulos B."/>
            <person name="Lu D."/>
            <person name="Skrede I."/>
            <person name="Drula E."/>
            <person name="Henrissat B."/>
            <person name="Morin E."/>
            <person name="Kohler A."/>
            <person name="Barry K."/>
            <person name="LaButti K."/>
            <person name="Morin E."/>
            <person name="Salamov A."/>
            <person name="Lipzen A."/>
            <person name="Mereny Z."/>
            <person name="Hegedus B."/>
            <person name="Baldrian P."/>
            <person name="Stursova M."/>
            <person name="Weitz H."/>
            <person name="Taylor A."/>
            <person name="Grigoriev I.V."/>
            <person name="Nagy L.G."/>
            <person name="Martin F."/>
            <person name="Kauserud H."/>
        </authorList>
    </citation>
    <scope>NUCLEOTIDE SEQUENCE</scope>
    <source>
        <strain evidence="3">CBHHK067</strain>
    </source>
</reference>
<evidence type="ECO:0000313" key="4">
    <source>
        <dbReference type="Proteomes" id="UP001221757"/>
    </source>
</evidence>
<evidence type="ECO:0000256" key="1">
    <source>
        <dbReference type="SAM" id="MobiDB-lite"/>
    </source>
</evidence>
<feature type="compositionally biased region" description="Polar residues" evidence="1">
    <location>
        <begin position="86"/>
        <end position="117"/>
    </location>
</feature>
<dbReference type="AlphaFoldDB" id="A0AAD7GFF7"/>
<feature type="transmembrane region" description="Helical" evidence="2">
    <location>
        <begin position="124"/>
        <end position="145"/>
    </location>
</feature>
<dbReference type="CDD" id="cd12087">
    <property type="entry name" value="TM_EGFR-like"/>
    <property type="match status" value="1"/>
</dbReference>
<keyword evidence="2" id="KW-0812">Transmembrane</keyword>
<name>A0AAD7GFF7_MYCRO</name>
<dbReference type="Proteomes" id="UP001221757">
    <property type="component" value="Unassembled WGS sequence"/>
</dbReference>
<organism evidence="3 4">
    <name type="scientific">Mycena rosella</name>
    <name type="common">Pink bonnet</name>
    <name type="synonym">Agaricus rosellus</name>
    <dbReference type="NCBI Taxonomy" id="1033263"/>
    <lineage>
        <taxon>Eukaryota</taxon>
        <taxon>Fungi</taxon>
        <taxon>Dikarya</taxon>
        <taxon>Basidiomycota</taxon>
        <taxon>Agaricomycotina</taxon>
        <taxon>Agaricomycetes</taxon>
        <taxon>Agaricomycetidae</taxon>
        <taxon>Agaricales</taxon>
        <taxon>Marasmiineae</taxon>
        <taxon>Mycenaceae</taxon>
        <taxon>Mycena</taxon>
    </lineage>
</organism>
<keyword evidence="4" id="KW-1185">Reference proteome</keyword>
<feature type="region of interest" description="Disordered" evidence="1">
    <location>
        <begin position="335"/>
        <end position="362"/>
    </location>
</feature>
<accession>A0AAD7GFF7</accession>
<keyword evidence="2" id="KW-0472">Membrane</keyword>
<protein>
    <submittedName>
        <fullName evidence="3">Uncharacterized protein</fullName>
    </submittedName>
</protein>
<evidence type="ECO:0000313" key="3">
    <source>
        <dbReference type="EMBL" id="KAJ7692162.1"/>
    </source>
</evidence>
<comment type="caution">
    <text evidence="3">The sequence shown here is derived from an EMBL/GenBank/DDBJ whole genome shotgun (WGS) entry which is preliminary data.</text>
</comment>
<evidence type="ECO:0000256" key="2">
    <source>
        <dbReference type="SAM" id="Phobius"/>
    </source>
</evidence>
<gene>
    <name evidence="3" type="ORF">B0H17DRAFT_548218</name>
</gene>
<feature type="compositionally biased region" description="Low complexity" evidence="1">
    <location>
        <begin position="207"/>
        <end position="232"/>
    </location>
</feature>
<sequence length="404" mass="43961">MPQDTLSITIFAGGELALPWTVNVSDPALFDLVLVGVQGGATVFPGVRSTDSPLKLLVQNSPQTGVTLAESSTFEVTAGPRMFPASSASGTDTFSAEPTTTEALPNPVPTQAPTTASRRPTTDIIIGVVVGNTVLILVAILIWWYRARRQRQRGTSAHPVPIEDEDDDAVSKSDPPLLPVHTQVSPFPISHPSARMSPLRVPHLRPASDSYSSSSPPSRKSSSYYPTSPASTRRPASKYQSAAKQPPGMSQHAPTRTSHSRQLSYGLQPASPAHRRKRSYDLQPASPHGEWASYLPNPHLSPHRASTMPLPRDAHAPFRTHRLELQVELEAALSETMYDKDEPPETPSKTPTPRRPPRLRCMSEPLSPEFEVDSADAHAVDELVREARQSVSERSTDVSYGEFS</sequence>
<proteinExistence type="predicted"/>
<keyword evidence="2" id="KW-1133">Transmembrane helix</keyword>